<feature type="transmembrane region" description="Helical" evidence="5">
    <location>
        <begin position="30"/>
        <end position="51"/>
    </location>
</feature>
<comment type="subcellular location">
    <subcellularLocation>
        <location evidence="1">Membrane</location>
        <topology evidence="1">Single-pass membrane protein</topology>
    </subcellularLocation>
</comment>
<organism evidence="6 7">
    <name type="scientific">Kolteria novifilia</name>
    <dbReference type="NCBI Taxonomy" id="2527975"/>
    <lineage>
        <taxon>Bacteria</taxon>
        <taxon>Pseudomonadati</taxon>
        <taxon>Planctomycetota</taxon>
        <taxon>Planctomycetia</taxon>
        <taxon>Kolteriales</taxon>
        <taxon>Kolteriaceae</taxon>
        <taxon>Kolteria</taxon>
    </lineage>
</organism>
<evidence type="ECO:0000313" key="7">
    <source>
        <dbReference type="Proteomes" id="UP000317093"/>
    </source>
</evidence>
<evidence type="ECO:0000256" key="3">
    <source>
        <dbReference type="ARBA" id="ARBA00022989"/>
    </source>
</evidence>
<sequence>MARPTSSSSKLDRVASPEQLDRLVSLTTPASWLMLASFGLVTIAVCIWAVLGQIPTRVSGSGIFFRNRELVAVVAPGSGLLTEVHVTAGDKIKADDTLGTIQQFEIEDELFEARENLAQLVGADRKFKALADAAIELQARYTRTRQMGLEENLNRSDRILDQFNIRLQRQTVLKARDLISTERLLQTEQVMDETVRLINDARSELRELPYSLEMLKHQKQEAELTRQMEIEAIGRQIKILENRLERRSQTKAPTDGHVVEVRAESGREVELGEVLMLVQPKAEERALLHVTLYVDARRGKEIEAGMSAEVAPTMVAPEEFGYLTGEVIWVAEYPASPGNMAVRLKNEQLVQEYTDRTPFPLAVRIKLHRDERTKSNYRWTSSRGPDIVLTEGTICNGHITTRTQPPISLLIPFLNRWTGLE</sequence>
<evidence type="ECO:0000313" key="6">
    <source>
        <dbReference type="EMBL" id="QDU63973.1"/>
    </source>
</evidence>
<dbReference type="InterPro" id="IPR022275">
    <property type="entry name" value="NHPM_bacteriocin_SS_HylD"/>
</dbReference>
<dbReference type="InterPro" id="IPR050739">
    <property type="entry name" value="MFP"/>
</dbReference>
<gene>
    <name evidence="6" type="ORF">Pan216_48540</name>
</gene>
<protein>
    <submittedName>
        <fullName evidence="6">HlyD family secretion protein</fullName>
    </submittedName>
</protein>
<keyword evidence="3 5" id="KW-1133">Transmembrane helix</keyword>
<evidence type="ECO:0000256" key="1">
    <source>
        <dbReference type="ARBA" id="ARBA00004167"/>
    </source>
</evidence>
<proteinExistence type="predicted"/>
<dbReference type="EMBL" id="CP036279">
    <property type="protein sequence ID" value="QDU63973.1"/>
    <property type="molecule type" value="Genomic_DNA"/>
</dbReference>
<dbReference type="Proteomes" id="UP000317093">
    <property type="component" value="Chromosome"/>
</dbReference>
<evidence type="ECO:0000256" key="2">
    <source>
        <dbReference type="ARBA" id="ARBA00022692"/>
    </source>
</evidence>
<reference evidence="6 7" key="1">
    <citation type="submission" date="2019-02" db="EMBL/GenBank/DDBJ databases">
        <title>Deep-cultivation of Planctomycetes and their phenomic and genomic characterization uncovers novel biology.</title>
        <authorList>
            <person name="Wiegand S."/>
            <person name="Jogler M."/>
            <person name="Boedeker C."/>
            <person name="Pinto D."/>
            <person name="Vollmers J."/>
            <person name="Rivas-Marin E."/>
            <person name="Kohn T."/>
            <person name="Peeters S.H."/>
            <person name="Heuer A."/>
            <person name="Rast P."/>
            <person name="Oberbeckmann S."/>
            <person name="Bunk B."/>
            <person name="Jeske O."/>
            <person name="Meyerdierks A."/>
            <person name="Storesund J.E."/>
            <person name="Kallscheuer N."/>
            <person name="Luecker S."/>
            <person name="Lage O.M."/>
            <person name="Pohl T."/>
            <person name="Merkel B.J."/>
            <person name="Hornburger P."/>
            <person name="Mueller R.-W."/>
            <person name="Bruemmer F."/>
            <person name="Labrenz M."/>
            <person name="Spormann A.M."/>
            <person name="Op den Camp H."/>
            <person name="Overmann J."/>
            <person name="Amann R."/>
            <person name="Jetten M.S.M."/>
            <person name="Mascher T."/>
            <person name="Medema M.H."/>
            <person name="Devos D.P."/>
            <person name="Kaster A.-K."/>
            <person name="Ovreas L."/>
            <person name="Rohde M."/>
            <person name="Galperin M.Y."/>
            <person name="Jogler C."/>
        </authorList>
    </citation>
    <scope>NUCLEOTIDE SEQUENCE [LARGE SCALE GENOMIC DNA]</scope>
    <source>
        <strain evidence="6 7">Pan216</strain>
    </source>
</reference>
<keyword evidence="7" id="KW-1185">Reference proteome</keyword>
<evidence type="ECO:0000256" key="5">
    <source>
        <dbReference type="SAM" id="Phobius"/>
    </source>
</evidence>
<dbReference type="PANTHER" id="PTHR30386:SF26">
    <property type="entry name" value="TRANSPORT PROTEIN COMB"/>
    <property type="match status" value="1"/>
</dbReference>
<dbReference type="PANTHER" id="PTHR30386">
    <property type="entry name" value="MEMBRANE FUSION SUBUNIT OF EMRAB-TOLC MULTIDRUG EFFLUX PUMP"/>
    <property type="match status" value="1"/>
</dbReference>
<dbReference type="RefSeq" id="WP_419192891.1">
    <property type="nucleotide sequence ID" value="NZ_CP036279.1"/>
</dbReference>
<keyword evidence="4 5" id="KW-0472">Membrane</keyword>
<dbReference type="GO" id="GO:0016020">
    <property type="term" value="C:membrane"/>
    <property type="evidence" value="ECO:0007669"/>
    <property type="project" value="UniProtKB-SubCell"/>
</dbReference>
<dbReference type="KEGG" id="knv:Pan216_48540"/>
<dbReference type="AlphaFoldDB" id="A0A518BAN1"/>
<dbReference type="NCBIfam" id="TIGR03794">
    <property type="entry name" value="NHLM_micro_HlyD"/>
    <property type="match status" value="1"/>
</dbReference>
<name>A0A518BAN1_9BACT</name>
<keyword evidence="2 5" id="KW-0812">Transmembrane</keyword>
<evidence type="ECO:0000256" key="4">
    <source>
        <dbReference type="ARBA" id="ARBA00023136"/>
    </source>
</evidence>
<accession>A0A518BAN1</accession>